<dbReference type="Proteomes" id="UP001055247">
    <property type="component" value="Unassembled WGS sequence"/>
</dbReference>
<comment type="caution">
    <text evidence="1">The sequence shown here is derived from an EMBL/GenBank/DDBJ whole genome shotgun (WGS) entry which is preliminary data.</text>
</comment>
<keyword evidence="2" id="KW-1185">Reference proteome</keyword>
<name>A0AAV4ZX38_9HYPH</name>
<evidence type="ECO:0000313" key="1">
    <source>
        <dbReference type="EMBL" id="GJD92491.1"/>
    </source>
</evidence>
<evidence type="ECO:0000313" key="2">
    <source>
        <dbReference type="Proteomes" id="UP001055247"/>
    </source>
</evidence>
<sequence length="116" mass="12358">MSAPRALRGELDDIRFDWPRGLLVAHVVLPWHEFDSFTRGVGTPGNAVAVLACTAPTYPDTDTDADALAIAELEALSALLGEGKVRATPAFLDRLGRLMAAANRQVLPQADPAPPE</sequence>
<accession>A0AAV4ZX38</accession>
<organism evidence="1 2">
    <name type="scientific">Methylobacterium hispanicum</name>
    <dbReference type="NCBI Taxonomy" id="270350"/>
    <lineage>
        <taxon>Bacteria</taxon>
        <taxon>Pseudomonadati</taxon>
        <taxon>Pseudomonadota</taxon>
        <taxon>Alphaproteobacteria</taxon>
        <taxon>Hyphomicrobiales</taxon>
        <taxon>Methylobacteriaceae</taxon>
        <taxon>Methylobacterium</taxon>
    </lineage>
</organism>
<dbReference type="RefSeq" id="WP_066926028.1">
    <property type="nucleotide sequence ID" value="NZ_BPQO01000046.1"/>
</dbReference>
<protein>
    <submittedName>
        <fullName evidence="1">Uncharacterized protein</fullName>
    </submittedName>
</protein>
<gene>
    <name evidence="1" type="ORF">BHAOGJBA_6045</name>
</gene>
<reference evidence="1" key="2">
    <citation type="submission" date="2021-08" db="EMBL/GenBank/DDBJ databases">
        <authorList>
            <person name="Tani A."/>
            <person name="Ola A."/>
            <person name="Ogura Y."/>
            <person name="Katsura K."/>
            <person name="Hayashi T."/>
        </authorList>
    </citation>
    <scope>NUCLEOTIDE SEQUENCE</scope>
    <source>
        <strain evidence="1">DSM 16372</strain>
    </source>
</reference>
<proteinExistence type="predicted"/>
<dbReference type="AlphaFoldDB" id="A0AAV4ZX38"/>
<reference evidence="1" key="1">
    <citation type="journal article" date="2016" name="Front. Microbiol.">
        <title>Genome Sequence of the Piezophilic, Mesophilic Sulfate-Reducing Bacterium Desulfovibrio indicus J2T.</title>
        <authorList>
            <person name="Cao J."/>
            <person name="Maignien L."/>
            <person name="Shao Z."/>
            <person name="Alain K."/>
            <person name="Jebbar M."/>
        </authorList>
    </citation>
    <scope>NUCLEOTIDE SEQUENCE</scope>
    <source>
        <strain evidence="1">DSM 16372</strain>
    </source>
</reference>
<dbReference type="EMBL" id="BPQO01000046">
    <property type="protein sequence ID" value="GJD92491.1"/>
    <property type="molecule type" value="Genomic_DNA"/>
</dbReference>